<feature type="compositionally biased region" description="Low complexity" evidence="1">
    <location>
        <begin position="241"/>
        <end position="252"/>
    </location>
</feature>
<keyword evidence="2" id="KW-0732">Signal</keyword>
<dbReference type="SMART" id="SM00564">
    <property type="entry name" value="PQQ"/>
    <property type="match status" value="11"/>
</dbReference>
<evidence type="ECO:0000313" key="4">
    <source>
        <dbReference type="EMBL" id="MFD1545884.1"/>
    </source>
</evidence>
<feature type="signal peptide" evidence="2">
    <location>
        <begin position="1"/>
        <end position="25"/>
    </location>
</feature>
<feature type="domain" description="Pyrrolo-quinoline quinone repeat" evidence="3">
    <location>
        <begin position="584"/>
        <end position="779"/>
    </location>
</feature>
<keyword evidence="5" id="KW-1185">Reference proteome</keyword>
<proteinExistence type="predicted"/>
<organism evidence="4 5">
    <name type="scientific">Nonomuraea guangzhouensis</name>
    <dbReference type="NCBI Taxonomy" id="1291555"/>
    <lineage>
        <taxon>Bacteria</taxon>
        <taxon>Bacillati</taxon>
        <taxon>Actinomycetota</taxon>
        <taxon>Actinomycetes</taxon>
        <taxon>Streptosporangiales</taxon>
        <taxon>Streptosporangiaceae</taxon>
        <taxon>Nonomuraea</taxon>
    </lineage>
</organism>
<sequence>MLTARGYRSAAILLVVILATCSAVSRDDVTRLPRVPVEWRASWSVPADAENGVEFLGAPGHAVSARAAAVATRQGTVRIHDPRTGALQRTVPADPARPAPITGVWIAGDTLVVARGEPDGAEQTLYGHDLATGVPLWRRTVVTALRQPRPDGTGSYHGPRIMATERGIVVFEQPDAPLDIQALDARTGMTTARLTYPRSCRLTGAATARSVWLLSYCPGNELRLASMDPRTLRQGWPRPLPSSSSPEDGGPPITLTANAEGYVHARAGEDDFFFGPDGRLLYTGSQAVKVTDPDRWNPPLYAGSANVADDQGGALRDSTWPLPAYLISVDPGTGRLGGLPIDLPAHLVSLAGASRDMAFVFSDVPGDGRLTAYKLIYGTARPKIAWPDACGLLTGRDLAAFADGYRPAPATDGAAKCDWIPPADDGAVVSLSVEWVSSSDAIARKLYAAEAAAVKENGDIDPTTEAPGFLSYTVAETNGFYGATIINVGPVIVRLTSTSRQAVRLLSPLLRDRLLARYEPGVRAPAPVRERGWSFPTDAAVRTEPVVTGGVVYATSGDGTVSALDAATGALRWRYRTGGSVYDGHVVTHGTVYVAGGTGRLVALDAGTGRPRWSRKIIVFGDLVVAGGRLYLWTRHPAWSSKAELVALDAASGKRLWSFEPTGDVLNPEPVLAGDVVLTGSDHGVMYALDPATGTEKRRYRLGARHDRVLLLRAGTTVYATSGNGAVTAVDAVSGEVRWRSRITGTLSFRPVVAGGTVYVGDDEGTTHALDAATGAPRWDFPAKGDQPMFRWSATVADGLVYTVGRDRSLYALDTATGKTRWRLPLPGGRGTGPVAAAGAVYVADREETLYALDPATGTVRSRLRTGGTVETDPVVTDGFVYIGSSNGNIYAWRTACPSVSNDELPERELLDAGTCAVDHE</sequence>
<feature type="region of interest" description="Disordered" evidence="1">
    <location>
        <begin position="233"/>
        <end position="253"/>
    </location>
</feature>
<gene>
    <name evidence="4" type="ORF">ACFSJ0_53210</name>
</gene>
<feature type="domain" description="Pyrrolo-quinoline quinone repeat" evidence="3">
    <location>
        <begin position="74"/>
        <end position="242"/>
    </location>
</feature>
<dbReference type="EMBL" id="JBHUCM010000051">
    <property type="protein sequence ID" value="MFD1545884.1"/>
    <property type="molecule type" value="Genomic_DNA"/>
</dbReference>
<accession>A0ABW4GU77</accession>
<dbReference type="InterPro" id="IPR018391">
    <property type="entry name" value="PQQ_b-propeller_rpt"/>
</dbReference>
<dbReference type="Pfam" id="PF13360">
    <property type="entry name" value="PQQ_2"/>
    <property type="match status" value="4"/>
</dbReference>
<dbReference type="PANTHER" id="PTHR34512">
    <property type="entry name" value="CELL SURFACE PROTEIN"/>
    <property type="match status" value="1"/>
</dbReference>
<reference evidence="5" key="1">
    <citation type="journal article" date="2019" name="Int. J. Syst. Evol. Microbiol.">
        <title>The Global Catalogue of Microorganisms (GCM) 10K type strain sequencing project: providing services to taxonomists for standard genome sequencing and annotation.</title>
        <authorList>
            <consortium name="The Broad Institute Genomics Platform"/>
            <consortium name="The Broad Institute Genome Sequencing Center for Infectious Disease"/>
            <person name="Wu L."/>
            <person name="Ma J."/>
        </authorList>
    </citation>
    <scope>NUCLEOTIDE SEQUENCE [LARGE SCALE GENOMIC DNA]</scope>
    <source>
        <strain evidence="5">CGMCC 1.15399</strain>
    </source>
</reference>
<protein>
    <submittedName>
        <fullName evidence="4">PQQ-binding-like beta-propeller repeat protein</fullName>
    </submittedName>
</protein>
<dbReference type="InterPro" id="IPR002372">
    <property type="entry name" value="PQQ_rpt_dom"/>
</dbReference>
<feature type="domain" description="Pyrrolo-quinoline quinone repeat" evidence="3">
    <location>
        <begin position="533"/>
        <end position="579"/>
    </location>
</feature>
<evidence type="ECO:0000256" key="1">
    <source>
        <dbReference type="SAM" id="MobiDB-lite"/>
    </source>
</evidence>
<feature type="domain" description="Pyrrolo-quinoline quinone repeat" evidence="3">
    <location>
        <begin position="807"/>
        <end position="892"/>
    </location>
</feature>
<feature type="chain" id="PRO_5045615406" evidence="2">
    <location>
        <begin position="26"/>
        <end position="921"/>
    </location>
</feature>
<evidence type="ECO:0000259" key="3">
    <source>
        <dbReference type="Pfam" id="PF13360"/>
    </source>
</evidence>
<dbReference type="PANTHER" id="PTHR34512:SF30">
    <property type="entry name" value="OUTER MEMBRANE PROTEIN ASSEMBLY FACTOR BAMB"/>
    <property type="match status" value="1"/>
</dbReference>
<dbReference type="RefSeq" id="WP_219537959.1">
    <property type="nucleotide sequence ID" value="NZ_JAHKRM010000042.1"/>
</dbReference>
<evidence type="ECO:0000313" key="5">
    <source>
        <dbReference type="Proteomes" id="UP001597097"/>
    </source>
</evidence>
<name>A0ABW4GU77_9ACTN</name>
<comment type="caution">
    <text evidence="4">The sequence shown here is derived from an EMBL/GenBank/DDBJ whole genome shotgun (WGS) entry which is preliminary data.</text>
</comment>
<evidence type="ECO:0000256" key="2">
    <source>
        <dbReference type="SAM" id="SignalP"/>
    </source>
</evidence>
<dbReference type="Proteomes" id="UP001597097">
    <property type="component" value="Unassembled WGS sequence"/>
</dbReference>